<dbReference type="EMBL" id="CP119892">
    <property type="protein sequence ID" value="WFD25370.1"/>
    <property type="molecule type" value="Genomic_DNA"/>
</dbReference>
<protein>
    <submittedName>
        <fullName evidence="2">Uncharacterized protein</fullName>
    </submittedName>
</protein>
<accession>A0AAF0EIT5</accession>
<evidence type="ECO:0000256" key="1">
    <source>
        <dbReference type="SAM" id="MobiDB-lite"/>
    </source>
</evidence>
<evidence type="ECO:0000313" key="2">
    <source>
        <dbReference type="EMBL" id="WFD25370.1"/>
    </source>
</evidence>
<dbReference type="Gene3D" id="3.10.180.10">
    <property type="entry name" value="2,3-Dihydroxybiphenyl 1,2-Dioxygenase, domain 1"/>
    <property type="match status" value="1"/>
</dbReference>
<gene>
    <name evidence="2" type="ORF">MNAN1_000336</name>
</gene>
<dbReference type="SUPFAM" id="SSF54593">
    <property type="entry name" value="Glyoxalase/Bleomycin resistance protein/Dihydroxybiphenyl dioxygenase"/>
    <property type="match status" value="1"/>
</dbReference>
<dbReference type="Proteomes" id="UP001213623">
    <property type="component" value="Chromosome 1"/>
</dbReference>
<keyword evidence="3" id="KW-1185">Reference proteome</keyword>
<name>A0AAF0EIT5_9BASI</name>
<feature type="region of interest" description="Disordered" evidence="1">
    <location>
        <begin position="1"/>
        <end position="63"/>
    </location>
</feature>
<sequence>MNERRRPGLRLSQLGVSMEELRARPRESDSRPKTTNMQRPFPLLPPRPVRRRAATPADVEDHGTGDVSLRARIARNDVPTPLPTMLMAMPCLRVSHLPLSEAFYTRVLRFRRYGPRDPTQVRLFRGAPGTMPRLNAGAPGMRPVMPPGVYILLRPWPGGTTEARGELQTLWLMVTDVQGCFRDAAAQLLGAATVQEGYFPEYDFGPLA</sequence>
<evidence type="ECO:0000313" key="3">
    <source>
        <dbReference type="Proteomes" id="UP001213623"/>
    </source>
</evidence>
<proteinExistence type="predicted"/>
<reference evidence="2" key="1">
    <citation type="submission" date="2023-03" db="EMBL/GenBank/DDBJ databases">
        <title>Mating type loci evolution in Malassezia.</title>
        <authorList>
            <person name="Coelho M.A."/>
        </authorList>
    </citation>
    <scope>NUCLEOTIDE SEQUENCE</scope>
    <source>
        <strain evidence="2">CBS 9557</strain>
    </source>
</reference>
<feature type="compositionally biased region" description="Basic and acidic residues" evidence="1">
    <location>
        <begin position="19"/>
        <end position="32"/>
    </location>
</feature>
<dbReference type="AlphaFoldDB" id="A0AAF0EIT5"/>
<dbReference type="InterPro" id="IPR029068">
    <property type="entry name" value="Glyas_Bleomycin-R_OHBP_Dase"/>
</dbReference>
<organism evidence="2 3">
    <name type="scientific">Malassezia nana</name>
    <dbReference type="NCBI Taxonomy" id="180528"/>
    <lineage>
        <taxon>Eukaryota</taxon>
        <taxon>Fungi</taxon>
        <taxon>Dikarya</taxon>
        <taxon>Basidiomycota</taxon>
        <taxon>Ustilaginomycotina</taxon>
        <taxon>Malasseziomycetes</taxon>
        <taxon>Malasseziales</taxon>
        <taxon>Malasseziaceae</taxon>
        <taxon>Malassezia</taxon>
    </lineage>
</organism>